<feature type="chain" id="PRO_5040130720" evidence="2">
    <location>
        <begin position="18"/>
        <end position="788"/>
    </location>
</feature>
<dbReference type="RefSeq" id="XP_035443328.2">
    <property type="nucleotide sequence ID" value="XM_035587435.2"/>
</dbReference>
<feature type="signal peptide" evidence="2">
    <location>
        <begin position="1"/>
        <end position="17"/>
    </location>
</feature>
<feature type="compositionally biased region" description="Basic and acidic residues" evidence="1">
    <location>
        <begin position="400"/>
        <end position="409"/>
    </location>
</feature>
<feature type="compositionally biased region" description="Basic and acidic residues" evidence="1">
    <location>
        <begin position="679"/>
        <end position="691"/>
    </location>
</feature>
<evidence type="ECO:0000313" key="4">
    <source>
        <dbReference type="RefSeq" id="XP_035443328.2"/>
    </source>
</evidence>
<feature type="region of interest" description="Disordered" evidence="1">
    <location>
        <begin position="594"/>
        <end position="659"/>
    </location>
</feature>
<gene>
    <name evidence="4" type="primary">LOC118271360</name>
</gene>
<reference evidence="4" key="1">
    <citation type="submission" date="2025-08" db="UniProtKB">
        <authorList>
            <consortium name="RefSeq"/>
        </authorList>
    </citation>
    <scope>IDENTIFICATION</scope>
    <source>
        <tissue evidence="4">Whole larval tissue</tissue>
    </source>
</reference>
<organism evidence="3 4">
    <name type="scientific">Spodoptera frugiperda</name>
    <name type="common">Fall armyworm</name>
    <dbReference type="NCBI Taxonomy" id="7108"/>
    <lineage>
        <taxon>Eukaryota</taxon>
        <taxon>Metazoa</taxon>
        <taxon>Ecdysozoa</taxon>
        <taxon>Arthropoda</taxon>
        <taxon>Hexapoda</taxon>
        <taxon>Insecta</taxon>
        <taxon>Pterygota</taxon>
        <taxon>Neoptera</taxon>
        <taxon>Endopterygota</taxon>
        <taxon>Lepidoptera</taxon>
        <taxon>Glossata</taxon>
        <taxon>Ditrysia</taxon>
        <taxon>Noctuoidea</taxon>
        <taxon>Noctuidae</taxon>
        <taxon>Amphipyrinae</taxon>
        <taxon>Spodoptera</taxon>
    </lineage>
</organism>
<dbReference type="AlphaFoldDB" id="A0A9R0D7D3"/>
<feature type="region of interest" description="Disordered" evidence="1">
    <location>
        <begin position="300"/>
        <end position="330"/>
    </location>
</feature>
<evidence type="ECO:0000313" key="3">
    <source>
        <dbReference type="Proteomes" id="UP000829999"/>
    </source>
</evidence>
<dbReference type="GeneID" id="118271360"/>
<feature type="compositionally biased region" description="Basic and acidic residues" evidence="1">
    <location>
        <begin position="320"/>
        <end position="330"/>
    </location>
</feature>
<feature type="compositionally biased region" description="Polar residues" evidence="1">
    <location>
        <begin position="353"/>
        <end position="368"/>
    </location>
</feature>
<protein>
    <submittedName>
        <fullName evidence="4">Uncharacterized protein LOC118271360 isoform X1</fullName>
    </submittedName>
</protein>
<proteinExistence type="predicted"/>
<feature type="compositionally biased region" description="Basic and acidic residues" evidence="1">
    <location>
        <begin position="520"/>
        <end position="553"/>
    </location>
</feature>
<accession>A0A9R0D7D3</accession>
<feature type="compositionally biased region" description="Basic residues" evidence="1">
    <location>
        <begin position="719"/>
        <end position="732"/>
    </location>
</feature>
<dbReference type="InterPro" id="IPR031959">
    <property type="entry name" value="DUF4779"/>
</dbReference>
<feature type="region of interest" description="Disordered" evidence="1">
    <location>
        <begin position="258"/>
        <end position="288"/>
    </location>
</feature>
<feature type="region of interest" description="Disordered" evidence="1">
    <location>
        <begin position="717"/>
        <end position="749"/>
    </location>
</feature>
<keyword evidence="3" id="KW-1185">Reference proteome</keyword>
<evidence type="ECO:0000256" key="1">
    <source>
        <dbReference type="SAM" id="MobiDB-lite"/>
    </source>
</evidence>
<feature type="compositionally biased region" description="Polar residues" evidence="1">
    <location>
        <begin position="451"/>
        <end position="507"/>
    </location>
</feature>
<feature type="region of interest" description="Disordered" evidence="1">
    <location>
        <begin position="348"/>
        <end position="553"/>
    </location>
</feature>
<dbReference type="Proteomes" id="UP000829999">
    <property type="component" value="Chromosome 9"/>
</dbReference>
<dbReference type="OrthoDB" id="7491416at2759"/>
<evidence type="ECO:0000256" key="2">
    <source>
        <dbReference type="SAM" id="SignalP"/>
    </source>
</evidence>
<name>A0A9R0D7D3_SPOFR</name>
<feature type="region of interest" description="Disordered" evidence="1">
    <location>
        <begin position="672"/>
        <end position="695"/>
    </location>
</feature>
<feature type="compositionally biased region" description="Basic and acidic residues" evidence="1">
    <location>
        <begin position="161"/>
        <end position="180"/>
    </location>
</feature>
<feature type="compositionally biased region" description="Basic and acidic residues" evidence="1">
    <location>
        <begin position="594"/>
        <end position="644"/>
    </location>
</feature>
<keyword evidence="2" id="KW-0732">Signal</keyword>
<feature type="compositionally biased region" description="Basic residues" evidence="1">
    <location>
        <begin position="415"/>
        <end position="425"/>
    </location>
</feature>
<dbReference type="Pfam" id="PF16009">
    <property type="entry name" value="DUF4779"/>
    <property type="match status" value="1"/>
</dbReference>
<sequence length="788" mass="89061">MIATQLILISFVITTNALSIGTVSEQNVTKREANLGDLFPDWVPFKNKHGEELGEFVQVARKPKKRLAPPVNFVLRAVAESEGDDYFEKGQGESDNDDYYEKKDWSDINRSAPSQEPSKPNALNHTEISEIDGVVNIITQKAPNTVVEALQKAKQKGTSELSEKEENQAFEIRESAEESKIPSSRKKARNYEDDLDYEEGNTEKRKLIEPIEEDQNENEAKKAILDTVDELKLRHAKEQVAIAEKAKEEEIYKEELERQKIQAQLSPVENDKYDDKPKSKKKYPDYDEYDEKYVSLDEKYKVSPERTKPTTTRVPKRTSKLKEKKEKKIESGKLSVFKNPQLYIVYDDDSEETTTVKAKARQSNTAKPKQNKPEKFSAKYSATPGVPDLVEGNERISLVPEEKEGKEGEPTLFFPKRRKNKKRKKPAADLTDSTSTATTGKAIKQEKNKTTTKAPVTEVTSKETTASDNTSTEVTGSDTTGSDSIIVDTTVQTGPSGTDAVSTNSDAVTDAVPASTHHHKEPEKKEENYHREKGGGREHHSEHEEEHSEEGKKAYEVKTWAERKKSLNSNWIAQKPKPWYYLYMDGLHKETKSAKGYHDRESHSGKYDDHGGINKHHEEESGHYGDHHHEEHGKKHAKYEESGKHSKGHSTKGSHDIHKKEEYEKKVEFFEEEGDSAEEEKHGGFNEEHGHSKGGHFKNGNYNAGHEEHKKGDSGHFAKGGHLHVSKGHKSAAGHDGHSKQSSAHLAKNGKDAGKKWIYHHGYPPKTANLVLIDRRTDQMYHGPQYYG</sequence>
<feature type="region of interest" description="Disordered" evidence="1">
    <location>
        <begin position="155"/>
        <end position="220"/>
    </location>
</feature>
<feature type="compositionally biased region" description="Low complexity" evidence="1">
    <location>
        <begin position="428"/>
        <end position="439"/>
    </location>
</feature>
<feature type="compositionally biased region" description="Basic and acidic residues" evidence="1">
    <location>
        <begin position="269"/>
        <end position="288"/>
    </location>
</feature>